<gene>
    <name evidence="2" type="ORF">ENT77_08440</name>
</gene>
<sequence length="192" mass="21931">MKSMLTIVVGLTAYIVGTYFVTKVKMLEFAKVIQCSVLIVLGLTFNNPLLVAGLTDLFLLMRFLYVPIRRDTLEDIKEFVFAKLILKSKTYLMLVLTGGTFLGLSLPAIKNYPTSISVITSITIWLIYLVEKSNWKSFTQRFNKRLERFGDPLEALKDTYESMVLFSPVDGGELIRNRLEMRKNKLNNSKKA</sequence>
<name>A0A7C5RJD5_9BACT</name>
<dbReference type="EMBL" id="DSZY01000039">
    <property type="protein sequence ID" value="HGU41205.1"/>
    <property type="molecule type" value="Genomic_DNA"/>
</dbReference>
<comment type="caution">
    <text evidence="2">The sequence shown here is derived from an EMBL/GenBank/DDBJ whole genome shotgun (WGS) entry which is preliminary data.</text>
</comment>
<proteinExistence type="predicted"/>
<accession>A0A7C5RJD5</accession>
<feature type="transmembrane region" description="Helical" evidence="1">
    <location>
        <begin position="89"/>
        <end position="106"/>
    </location>
</feature>
<organism evidence="2">
    <name type="scientific">Fervidobacterium thailandense</name>
    <dbReference type="NCBI Taxonomy" id="1008305"/>
    <lineage>
        <taxon>Bacteria</taxon>
        <taxon>Thermotogati</taxon>
        <taxon>Thermotogota</taxon>
        <taxon>Thermotogae</taxon>
        <taxon>Thermotogales</taxon>
        <taxon>Fervidobacteriaceae</taxon>
        <taxon>Fervidobacterium</taxon>
    </lineage>
</organism>
<keyword evidence="1" id="KW-1133">Transmembrane helix</keyword>
<feature type="transmembrane region" description="Helical" evidence="1">
    <location>
        <begin position="6"/>
        <end position="22"/>
    </location>
</feature>
<evidence type="ECO:0000256" key="1">
    <source>
        <dbReference type="SAM" id="Phobius"/>
    </source>
</evidence>
<protein>
    <submittedName>
        <fullName evidence="2">Uncharacterized protein</fullName>
    </submittedName>
</protein>
<evidence type="ECO:0000313" key="2">
    <source>
        <dbReference type="EMBL" id="HGU41205.1"/>
    </source>
</evidence>
<keyword evidence="1" id="KW-0472">Membrane</keyword>
<feature type="transmembrane region" description="Helical" evidence="1">
    <location>
        <begin position="112"/>
        <end position="130"/>
    </location>
</feature>
<dbReference type="AlphaFoldDB" id="A0A7C5RJD5"/>
<reference evidence="2" key="1">
    <citation type="journal article" date="2020" name="mSystems">
        <title>Genome- and Community-Level Interaction Insights into Carbon Utilization and Element Cycling Functions of Hydrothermarchaeota in Hydrothermal Sediment.</title>
        <authorList>
            <person name="Zhou Z."/>
            <person name="Liu Y."/>
            <person name="Xu W."/>
            <person name="Pan J."/>
            <person name="Luo Z.H."/>
            <person name="Li M."/>
        </authorList>
    </citation>
    <scope>NUCLEOTIDE SEQUENCE [LARGE SCALE GENOMIC DNA]</scope>
    <source>
        <strain evidence="2">SpSt-609</strain>
    </source>
</reference>
<keyword evidence="1" id="KW-0812">Transmembrane</keyword>